<dbReference type="InterPro" id="IPR038765">
    <property type="entry name" value="Papain-like_cys_pep_sf"/>
</dbReference>
<feature type="region of interest" description="Disordered" evidence="6">
    <location>
        <begin position="636"/>
        <end position="696"/>
    </location>
</feature>
<dbReference type="Gene3D" id="1.10.418.20">
    <property type="match status" value="2"/>
</dbReference>
<feature type="region of interest" description="Disordered" evidence="6">
    <location>
        <begin position="402"/>
        <end position="513"/>
    </location>
</feature>
<comment type="similarity">
    <text evidence="1">Belongs to the peptidase C48 family.</text>
</comment>
<dbReference type="SUPFAM" id="SSF54001">
    <property type="entry name" value="Cysteine proteinases"/>
    <property type="match status" value="1"/>
</dbReference>
<dbReference type="InterPro" id="IPR003653">
    <property type="entry name" value="Peptidase_C48_C"/>
</dbReference>
<feature type="compositionally biased region" description="Basic and acidic residues" evidence="6">
    <location>
        <begin position="501"/>
        <end position="513"/>
    </location>
</feature>
<keyword evidence="2" id="KW-0597">Phosphoprotein</keyword>
<evidence type="ECO:0000259" key="7">
    <source>
        <dbReference type="PROSITE" id="PS50600"/>
    </source>
</evidence>
<accession>A0A0K2ULG2</accession>
<feature type="compositionally biased region" description="Acidic residues" evidence="6">
    <location>
        <begin position="415"/>
        <end position="434"/>
    </location>
</feature>
<sequence length="835" mass="94311">MLNVGKWVNCLLGRAGGIVYSGNDSTDKKEEEEEGAGGTKNKEEEESVVDDPIVGDYITLTCRSVRIGSYKSVPRDKVIFTQKGLRIVVPSIKDPSVAITLDIKKKDFMQFDAHFGRGMPIFFLFISVQACRKIRDLLKMESSHTQWLDVASQDETQKRITILPDKMNDDAKHILLRNFGNELLTELGPKEANDILVRSSPKDNIVFRMATHLPQNKPPGLPQPSQSPSIKYCTFPPSSHDSVTVSTEDYCVLEDESFLNDVIIDFYCRYLQYKVFSEFDRQRTHIFSTFFYNRLTSRPKKQKNKLHPVEDNPNLSAAEKRYERVKRWTKKVNLFDKDFIIIPINEHSHWFVAIICYPGQIGCRRIDNDESVDSQVLIKNPNRKSILKTQKRLVQIGSTTIIPLKPGDHDKVPVEEELSDRDEADASDDDMMDEEPNRINPICPSQNNKEPPFVKDPLESDLGPDTQENSTEEQPRKSLVEESGNDEKENQNITPQNSENITDKDESSPKERVPIKQPCILIFDSLATGSRARVAATLRDYLMCEHKAKMGHLREFTKESMMGHCPKVPQQPNFSDCGIFLLQYVESFFHSPIADYHLPIMNLRNWFSTDIVRNKRSDIAKIIRNLAEEQNPGKNITFPGINFTPSAGSGYTDDEMEDEMEEEFEDEEEEDYYDDDDMLANGSSELGGEESSKTNNEEDTFVAPQGYFLSKSSCPTTENGGIPSVKIIPTLPGVQINRIQTLANPQISIKNSNSASASPDSTSAKEEECKSSSQPLVEYSDSGSDETPPVPDSSQQCESGVKRPHSNNLQDYVSEEEEDEDDGSKKAKFAPNSSI</sequence>
<dbReference type="EMBL" id="HACA01021160">
    <property type="protein sequence ID" value="CDW38521.1"/>
    <property type="molecule type" value="Transcribed_RNA"/>
</dbReference>
<evidence type="ECO:0000256" key="2">
    <source>
        <dbReference type="ARBA" id="ARBA00022553"/>
    </source>
</evidence>
<dbReference type="InterPro" id="IPR051947">
    <property type="entry name" value="Sentrin-specific_protease"/>
</dbReference>
<dbReference type="GO" id="GO:0005737">
    <property type="term" value="C:cytoplasm"/>
    <property type="evidence" value="ECO:0007669"/>
    <property type="project" value="TreeGrafter"/>
</dbReference>
<dbReference type="GO" id="GO:0016926">
    <property type="term" value="P:protein desumoylation"/>
    <property type="evidence" value="ECO:0007669"/>
    <property type="project" value="TreeGrafter"/>
</dbReference>
<dbReference type="AlphaFoldDB" id="A0A0K2ULG2"/>
<dbReference type="OrthoDB" id="6346036at2759"/>
<feature type="compositionally biased region" description="Acidic residues" evidence="6">
    <location>
        <begin position="652"/>
        <end position="678"/>
    </location>
</feature>
<organism evidence="8">
    <name type="scientific">Lepeophtheirus salmonis</name>
    <name type="common">Salmon louse</name>
    <name type="synonym">Caligus salmonis</name>
    <dbReference type="NCBI Taxonomy" id="72036"/>
    <lineage>
        <taxon>Eukaryota</taxon>
        <taxon>Metazoa</taxon>
        <taxon>Ecdysozoa</taxon>
        <taxon>Arthropoda</taxon>
        <taxon>Crustacea</taxon>
        <taxon>Multicrustacea</taxon>
        <taxon>Hexanauplia</taxon>
        <taxon>Copepoda</taxon>
        <taxon>Siphonostomatoida</taxon>
        <taxon>Caligidae</taxon>
        <taxon>Lepeophtheirus</taxon>
    </lineage>
</organism>
<evidence type="ECO:0000256" key="4">
    <source>
        <dbReference type="ARBA" id="ARBA00022786"/>
    </source>
</evidence>
<feature type="compositionally biased region" description="Polar residues" evidence="6">
    <location>
        <begin position="491"/>
        <end position="500"/>
    </location>
</feature>
<reference evidence="8" key="1">
    <citation type="submission" date="2014-05" db="EMBL/GenBank/DDBJ databases">
        <authorList>
            <person name="Chronopoulou M."/>
        </authorList>
    </citation>
    <scope>NUCLEOTIDE SEQUENCE</scope>
    <source>
        <tissue evidence="8">Whole organism</tissue>
    </source>
</reference>
<feature type="region of interest" description="Disordered" evidence="6">
    <location>
        <begin position="22"/>
        <end position="48"/>
    </location>
</feature>
<feature type="region of interest" description="Disordered" evidence="6">
    <location>
        <begin position="743"/>
        <end position="835"/>
    </location>
</feature>
<dbReference type="PROSITE" id="PS50600">
    <property type="entry name" value="ULP_PROTEASE"/>
    <property type="match status" value="1"/>
</dbReference>
<dbReference type="Pfam" id="PF02902">
    <property type="entry name" value="Peptidase_C48"/>
    <property type="match status" value="2"/>
</dbReference>
<proteinExistence type="inferred from homology"/>
<feature type="domain" description="Ubiquitin-like protease family profile" evidence="7">
    <location>
        <begin position="243"/>
        <end position="588"/>
    </location>
</feature>
<feature type="compositionally biased region" description="Basic and acidic residues" evidence="6">
    <location>
        <begin position="473"/>
        <end position="490"/>
    </location>
</feature>
<evidence type="ECO:0000256" key="1">
    <source>
        <dbReference type="ARBA" id="ARBA00005234"/>
    </source>
</evidence>
<keyword evidence="4" id="KW-0833">Ubl conjugation pathway</keyword>
<evidence type="ECO:0000256" key="5">
    <source>
        <dbReference type="ARBA" id="ARBA00022801"/>
    </source>
</evidence>
<dbReference type="GO" id="GO:0005634">
    <property type="term" value="C:nucleus"/>
    <property type="evidence" value="ECO:0007669"/>
    <property type="project" value="TreeGrafter"/>
</dbReference>
<dbReference type="PANTHER" id="PTHR46896">
    <property type="entry name" value="SENTRIN-SPECIFIC PROTEASE"/>
    <property type="match status" value="1"/>
</dbReference>
<evidence type="ECO:0000313" key="8">
    <source>
        <dbReference type="EMBL" id="CDW38521.1"/>
    </source>
</evidence>
<dbReference type="Gene3D" id="3.30.310.130">
    <property type="entry name" value="Ubiquitin-related"/>
    <property type="match status" value="2"/>
</dbReference>
<dbReference type="PANTHER" id="PTHR46896:SF3">
    <property type="entry name" value="FI06413P-RELATED"/>
    <property type="match status" value="1"/>
</dbReference>
<dbReference type="GO" id="GO:0006508">
    <property type="term" value="P:proteolysis"/>
    <property type="evidence" value="ECO:0007669"/>
    <property type="project" value="UniProtKB-KW"/>
</dbReference>
<feature type="compositionally biased region" description="Low complexity" evidence="6">
    <location>
        <begin position="747"/>
        <end position="762"/>
    </location>
</feature>
<protein>
    <submittedName>
        <fullName evidence="8">Putative LOC100642437 [Bombus terrestris]</fullName>
    </submittedName>
</protein>
<keyword evidence="5" id="KW-0378">Hydrolase</keyword>
<evidence type="ECO:0000256" key="6">
    <source>
        <dbReference type="SAM" id="MobiDB-lite"/>
    </source>
</evidence>
<dbReference type="GO" id="GO:0070139">
    <property type="term" value="F:SUMO-specific endopeptidase activity"/>
    <property type="evidence" value="ECO:0007669"/>
    <property type="project" value="TreeGrafter"/>
</dbReference>
<dbReference type="FunFam" id="1.10.418.20:FF:000001">
    <property type="entry name" value="sentrin-specific protease 6 isoform X1"/>
    <property type="match status" value="1"/>
</dbReference>
<name>A0A0K2ULG2_LEPSM</name>
<keyword evidence="3" id="KW-0645">Protease</keyword>
<evidence type="ECO:0000256" key="3">
    <source>
        <dbReference type="ARBA" id="ARBA00022670"/>
    </source>
</evidence>
<feature type="compositionally biased region" description="Acidic residues" evidence="6">
    <location>
        <begin position="813"/>
        <end position="822"/>
    </location>
</feature>